<dbReference type="PANTHER" id="PTHR42818">
    <property type="entry name" value="SULFOPYRUVATE DECARBOXYLASE SUBUNIT ALPHA"/>
    <property type="match status" value="1"/>
</dbReference>
<keyword evidence="7" id="KW-1185">Reference proteome</keyword>
<dbReference type="GO" id="GO:0032923">
    <property type="term" value="P:organic phosphonate biosynthetic process"/>
    <property type="evidence" value="ECO:0007669"/>
    <property type="project" value="InterPro"/>
</dbReference>
<dbReference type="InterPro" id="IPR011766">
    <property type="entry name" value="TPP_enzyme_TPP-bd"/>
</dbReference>
<dbReference type="EC" id="4.1.1.82" evidence="6"/>
<evidence type="ECO:0000259" key="4">
    <source>
        <dbReference type="Pfam" id="PF02775"/>
    </source>
</evidence>
<evidence type="ECO:0000256" key="3">
    <source>
        <dbReference type="ARBA" id="ARBA00023239"/>
    </source>
</evidence>
<proteinExistence type="predicted"/>
<evidence type="ECO:0000256" key="1">
    <source>
        <dbReference type="ARBA" id="ARBA00022793"/>
    </source>
</evidence>
<dbReference type="SUPFAM" id="SSF52518">
    <property type="entry name" value="Thiamin diphosphate-binding fold (THDP-binding)"/>
    <property type="match status" value="2"/>
</dbReference>
<dbReference type="InterPro" id="IPR029061">
    <property type="entry name" value="THDP-binding"/>
</dbReference>
<comment type="caution">
    <text evidence="6">The sequence shown here is derived from an EMBL/GenBank/DDBJ whole genome shotgun (WGS) entry which is preliminary data.</text>
</comment>
<reference evidence="6 7" key="1">
    <citation type="journal article" date="2018" name="BMC Genomics">
        <title>Genomic comparison of Trypanosoma conorhini and Trypanosoma rangeli to Trypanosoma cruzi strains of high and low virulence.</title>
        <authorList>
            <person name="Bradwell K.R."/>
            <person name="Koparde V.N."/>
            <person name="Matveyev A.V."/>
            <person name="Serrano M.G."/>
            <person name="Alves J.M."/>
            <person name="Parikh H."/>
            <person name="Huang B."/>
            <person name="Lee V."/>
            <person name="Espinosa-Alvarez O."/>
            <person name="Ortiz P.A."/>
            <person name="Costa-Martins A.G."/>
            <person name="Teixeira M.M."/>
            <person name="Buck G.A."/>
        </authorList>
    </citation>
    <scope>NUCLEOTIDE SEQUENCE [LARGE SCALE GENOMIC DNA]</scope>
    <source>
        <strain evidence="6 7">025E</strain>
    </source>
</reference>
<dbReference type="InterPro" id="IPR017684">
    <property type="entry name" value="Phosphono-pyrv_decarboxylase"/>
</dbReference>
<organism evidence="6 7">
    <name type="scientific">Trypanosoma conorhini</name>
    <dbReference type="NCBI Taxonomy" id="83891"/>
    <lineage>
        <taxon>Eukaryota</taxon>
        <taxon>Discoba</taxon>
        <taxon>Euglenozoa</taxon>
        <taxon>Kinetoplastea</taxon>
        <taxon>Metakinetoplastina</taxon>
        <taxon>Trypanosomatida</taxon>
        <taxon>Trypanosomatidae</taxon>
        <taxon>Trypanosoma</taxon>
    </lineage>
</organism>
<keyword evidence="2" id="KW-0786">Thiamine pyrophosphate</keyword>
<accession>A0A422QC08</accession>
<dbReference type="CDD" id="cd03371">
    <property type="entry name" value="TPP_PpyrDC"/>
    <property type="match status" value="1"/>
</dbReference>
<feature type="domain" description="Thiamine pyrophosphate enzyme TPP-binding" evidence="4">
    <location>
        <begin position="222"/>
        <end position="279"/>
    </location>
</feature>
<keyword evidence="1" id="KW-0210">Decarboxylase</keyword>
<name>A0A422QC08_9TRYP</name>
<keyword evidence="6" id="KW-0670">Pyruvate</keyword>
<evidence type="ECO:0000256" key="2">
    <source>
        <dbReference type="ARBA" id="ARBA00023052"/>
    </source>
</evidence>
<evidence type="ECO:0000259" key="5">
    <source>
        <dbReference type="Pfam" id="PF02776"/>
    </source>
</evidence>
<keyword evidence="3 6" id="KW-0456">Lyase</keyword>
<dbReference type="Pfam" id="PF02775">
    <property type="entry name" value="TPP_enzyme_C"/>
    <property type="match status" value="1"/>
</dbReference>
<dbReference type="EMBL" id="MKKU01000004">
    <property type="protein sequence ID" value="RNF27497.1"/>
    <property type="molecule type" value="Genomic_DNA"/>
</dbReference>
<protein>
    <submittedName>
        <fullName evidence="6">Putative phosphonopyruvate decarboxylase</fullName>
        <ecNumber evidence="6">4.1.1.82</ecNumber>
    </submittedName>
</protein>
<dbReference type="FunFam" id="3.40.50.970:FF:000101">
    <property type="entry name" value="Putative phosphonopyruvate decarboxylase"/>
    <property type="match status" value="1"/>
</dbReference>
<evidence type="ECO:0000313" key="6">
    <source>
        <dbReference type="EMBL" id="RNF27497.1"/>
    </source>
</evidence>
<dbReference type="FunFam" id="3.40.50.970:FF:000100">
    <property type="entry name" value="Putative phosphonopyruvate decarboxylase"/>
    <property type="match status" value="1"/>
</dbReference>
<dbReference type="InterPro" id="IPR012001">
    <property type="entry name" value="Thiamin_PyroP_enz_TPP-bd_dom"/>
</dbReference>
<feature type="domain" description="Thiamine pyrophosphate enzyme N-terminal TPP-binding" evidence="5">
    <location>
        <begin position="7"/>
        <end position="121"/>
    </location>
</feature>
<dbReference type="InterPro" id="IPR051818">
    <property type="entry name" value="TPP_dependent_decarboxylase"/>
</dbReference>
<dbReference type="GO" id="GO:0033980">
    <property type="term" value="F:phosphonopyruvate decarboxylase activity"/>
    <property type="evidence" value="ECO:0007669"/>
    <property type="project" value="UniProtKB-EC"/>
</dbReference>
<gene>
    <name evidence="6" type="ORF">Tco025E_00233</name>
</gene>
<dbReference type="Pfam" id="PF02776">
    <property type="entry name" value="TPP_enzyme_N"/>
    <property type="match status" value="1"/>
</dbReference>
<dbReference type="PANTHER" id="PTHR42818:SF1">
    <property type="entry name" value="SULFOPYRUVATE DECARBOXYLASE"/>
    <property type="match status" value="1"/>
</dbReference>
<sequence>MGKLAPEVFYRALRQRGVTGFFGVPDSLLKDFCAFVTDHTQPREHVITANEGNAVAMAAGHHLATGEFPLVYMQNSGLGNAVNPLLSLTHAEVYRIPLLMVVGWRGAPGVKDEPQHVAQGRLSEDLLRALEVPFSVLAPDCDDVEASMQLGLDAALSHMRSAGSPYALLVRPGLFSKYQLSSHGDDLKRLPMSREEAIEQVLRQLDSSDVVVSTTGMPSRELFEIRERSGMGHAHDFLTVGCMGHCSSIAAGIALAKPEKQVFCLDGDGATIMHMGSLAVLGGAAAAHPVSGKDSSRVLHNYKHVVINNGAHDSVGGQPTAAFDVSITQVAKACGFTVIRDEPVMDLGELVRAMSELRQAPGPALLEILVRKGNRPDLGRPTTTPQENKNVFMEFLKE</sequence>
<dbReference type="AlphaFoldDB" id="A0A422QC08"/>
<dbReference type="GeneID" id="40313844"/>
<dbReference type="CDD" id="cd07035">
    <property type="entry name" value="TPP_PYR_POX_like"/>
    <property type="match status" value="1"/>
</dbReference>
<evidence type="ECO:0000313" key="7">
    <source>
        <dbReference type="Proteomes" id="UP000284403"/>
    </source>
</evidence>
<dbReference type="NCBIfam" id="TIGR03297">
    <property type="entry name" value="Ppyr-DeCO2ase"/>
    <property type="match status" value="1"/>
</dbReference>
<dbReference type="OrthoDB" id="16262at2759"/>
<dbReference type="Proteomes" id="UP000284403">
    <property type="component" value="Unassembled WGS sequence"/>
</dbReference>
<dbReference type="RefSeq" id="XP_029232703.1">
    <property type="nucleotide sequence ID" value="XM_029367178.1"/>
</dbReference>
<dbReference type="Gene3D" id="3.40.50.970">
    <property type="match status" value="2"/>
</dbReference>
<dbReference type="GO" id="GO:0030976">
    <property type="term" value="F:thiamine pyrophosphate binding"/>
    <property type="evidence" value="ECO:0007669"/>
    <property type="project" value="InterPro"/>
</dbReference>